<protein>
    <submittedName>
        <fullName evidence="1">Uncharacterized protein</fullName>
    </submittedName>
</protein>
<dbReference type="Gene3D" id="1.20.1290.10">
    <property type="entry name" value="AhpD-like"/>
    <property type="match status" value="1"/>
</dbReference>
<comment type="caution">
    <text evidence="1">The sequence shown here is derived from an EMBL/GenBank/DDBJ whole genome shotgun (WGS) entry which is preliminary data.</text>
</comment>
<sequence length="108" mass="12403">MRIFYVPDPPSTSYPEEARILSNIQTRRGEGATVNTARYEWDEHAPLLEGTGFREDVFRVLANKDFMGTEGEVLLALNPRQVAVFRYTDAMTKNIAVPEPIFEELRRL</sequence>
<organism evidence="1 2">
    <name type="scientific">Talaromyces pinophilus</name>
    <name type="common">Penicillium pinophilum</name>
    <dbReference type="NCBI Taxonomy" id="128442"/>
    <lineage>
        <taxon>Eukaryota</taxon>
        <taxon>Fungi</taxon>
        <taxon>Dikarya</taxon>
        <taxon>Ascomycota</taxon>
        <taxon>Pezizomycotina</taxon>
        <taxon>Eurotiomycetes</taxon>
        <taxon>Eurotiomycetidae</taxon>
        <taxon>Eurotiales</taxon>
        <taxon>Trichocomaceae</taxon>
        <taxon>Talaromyces</taxon>
        <taxon>Talaromyces sect. Talaromyces</taxon>
    </lineage>
</organism>
<evidence type="ECO:0000313" key="2">
    <source>
        <dbReference type="Proteomes" id="UP000053095"/>
    </source>
</evidence>
<dbReference type="AlphaFoldDB" id="A0A6V8HA15"/>
<reference evidence="2" key="1">
    <citation type="journal article" date="2015" name="Genome Announc.">
        <title>Draft genome sequence of Talaromyces cellulolyticus strain Y-94, a source of lignocellulosic biomass-degrading enzymes.</title>
        <authorList>
            <person name="Fujii T."/>
            <person name="Koike H."/>
            <person name="Sawayama S."/>
            <person name="Yano S."/>
            <person name="Inoue H."/>
        </authorList>
    </citation>
    <scope>NUCLEOTIDE SEQUENCE [LARGE SCALE GENOMIC DNA]</scope>
    <source>
        <strain evidence="2">Y-94</strain>
    </source>
</reference>
<evidence type="ECO:0000313" key="1">
    <source>
        <dbReference type="EMBL" id="GAM38227.1"/>
    </source>
</evidence>
<dbReference type="SUPFAM" id="SSF69118">
    <property type="entry name" value="AhpD-like"/>
    <property type="match status" value="1"/>
</dbReference>
<name>A0A6V8HA15_TALPI</name>
<keyword evidence="2" id="KW-1185">Reference proteome</keyword>
<gene>
    <name evidence="1" type="ORF">TCE0_033r08784</name>
</gene>
<dbReference type="EMBL" id="DF933829">
    <property type="protein sequence ID" value="GAM38227.1"/>
    <property type="molecule type" value="Genomic_DNA"/>
</dbReference>
<proteinExistence type="predicted"/>
<dbReference type="Proteomes" id="UP000053095">
    <property type="component" value="Unassembled WGS sequence"/>
</dbReference>
<accession>A0A6V8HA15</accession>
<dbReference type="InterPro" id="IPR029032">
    <property type="entry name" value="AhpD-like"/>
</dbReference>